<comment type="caution">
    <text evidence="2">The sequence shown here is derived from an EMBL/GenBank/DDBJ whole genome shotgun (WGS) entry which is preliminary data.</text>
</comment>
<feature type="domain" description="Gcp-like" evidence="1">
    <location>
        <begin position="32"/>
        <end position="148"/>
    </location>
</feature>
<dbReference type="PANTHER" id="PTHR11735">
    <property type="entry name" value="TRNA N6-ADENOSINE THREONYLCARBAMOYLTRANSFERASE"/>
    <property type="match status" value="1"/>
</dbReference>
<sequence>MKILAIDTSSQSASCALTQEGKLLGEFYENVKLTHSQTILPMVQELLKTVRVPLEQVDLFAATGGPGSFTGLRIGLAAVKGMAHALGKPCVAVSTLEALALNLWGQDCLAAPVLDARCAQVYTALFQCGPFGARRLAGDAALSLEEAKNRLKNAGTPIFLVGDGAEMCYNRWKEELPGLRLPAPALRYTRAASVALAAGLPGHAPADPAALAPAYLRLPQAERELLARQAAAKKD</sequence>
<protein>
    <submittedName>
        <fullName evidence="2">tRNA (Adenosine(37)-N6)-threonylcarbamoyltransferase complex dimerization subunit type 1 TsaB</fullName>
        <ecNumber evidence="2">2.3.1.234</ecNumber>
    </submittedName>
</protein>
<dbReference type="PANTHER" id="PTHR11735:SF11">
    <property type="entry name" value="TRNA THREONYLCARBAMOYLADENOSINE BIOSYNTHESIS PROTEIN TSAB"/>
    <property type="match status" value="1"/>
</dbReference>
<reference evidence="2" key="2">
    <citation type="submission" date="2021-04" db="EMBL/GenBank/DDBJ databases">
        <authorList>
            <person name="Gilroy R."/>
        </authorList>
    </citation>
    <scope>NUCLEOTIDE SEQUENCE</scope>
    <source>
        <strain evidence="2">CHK188-5543</strain>
    </source>
</reference>
<dbReference type="SUPFAM" id="SSF53067">
    <property type="entry name" value="Actin-like ATPase domain"/>
    <property type="match status" value="2"/>
</dbReference>
<dbReference type="Gene3D" id="3.30.420.40">
    <property type="match status" value="2"/>
</dbReference>
<name>A0A9D1WQK6_9FIRM</name>
<evidence type="ECO:0000259" key="1">
    <source>
        <dbReference type="Pfam" id="PF00814"/>
    </source>
</evidence>
<dbReference type="Pfam" id="PF00814">
    <property type="entry name" value="TsaD"/>
    <property type="match status" value="1"/>
</dbReference>
<dbReference type="GO" id="GO:0061711">
    <property type="term" value="F:tRNA N(6)-L-threonylcarbamoyladenine synthase activity"/>
    <property type="evidence" value="ECO:0007669"/>
    <property type="project" value="UniProtKB-EC"/>
</dbReference>
<evidence type="ECO:0000313" key="3">
    <source>
        <dbReference type="Proteomes" id="UP000886800"/>
    </source>
</evidence>
<reference evidence="2" key="1">
    <citation type="journal article" date="2021" name="PeerJ">
        <title>Extensive microbial diversity within the chicken gut microbiome revealed by metagenomics and culture.</title>
        <authorList>
            <person name="Gilroy R."/>
            <person name="Ravi A."/>
            <person name="Getino M."/>
            <person name="Pursley I."/>
            <person name="Horton D.L."/>
            <person name="Alikhan N.F."/>
            <person name="Baker D."/>
            <person name="Gharbi K."/>
            <person name="Hall N."/>
            <person name="Watson M."/>
            <person name="Adriaenssens E.M."/>
            <person name="Foster-Nyarko E."/>
            <person name="Jarju S."/>
            <person name="Secka A."/>
            <person name="Antonio M."/>
            <person name="Oren A."/>
            <person name="Chaudhuri R.R."/>
            <person name="La Ragione R."/>
            <person name="Hildebrand F."/>
            <person name="Pallen M.J."/>
        </authorList>
    </citation>
    <scope>NUCLEOTIDE SEQUENCE</scope>
    <source>
        <strain evidence="2">CHK188-5543</strain>
    </source>
</reference>
<accession>A0A9D1WQK6</accession>
<keyword evidence="2" id="KW-0808">Transferase</keyword>
<dbReference type="CDD" id="cd24032">
    <property type="entry name" value="ASKHA_NBD_TsaB"/>
    <property type="match status" value="1"/>
</dbReference>
<dbReference type="EC" id="2.3.1.234" evidence="2"/>
<proteinExistence type="predicted"/>
<gene>
    <name evidence="2" type="primary">tsaB</name>
    <name evidence="2" type="ORF">H9736_03900</name>
</gene>
<dbReference type="InterPro" id="IPR043129">
    <property type="entry name" value="ATPase_NBD"/>
</dbReference>
<dbReference type="NCBIfam" id="TIGR03725">
    <property type="entry name" value="T6A_YeaZ"/>
    <property type="match status" value="1"/>
</dbReference>
<evidence type="ECO:0000313" key="2">
    <source>
        <dbReference type="EMBL" id="HIX65372.1"/>
    </source>
</evidence>
<dbReference type="GO" id="GO:0005829">
    <property type="term" value="C:cytosol"/>
    <property type="evidence" value="ECO:0007669"/>
    <property type="project" value="TreeGrafter"/>
</dbReference>
<dbReference type="GO" id="GO:0002949">
    <property type="term" value="P:tRNA threonylcarbamoyladenosine modification"/>
    <property type="evidence" value="ECO:0007669"/>
    <property type="project" value="InterPro"/>
</dbReference>
<organism evidence="2 3">
    <name type="scientific">Candidatus Anaerotruncus excrementipullorum</name>
    <dbReference type="NCBI Taxonomy" id="2838465"/>
    <lineage>
        <taxon>Bacteria</taxon>
        <taxon>Bacillati</taxon>
        <taxon>Bacillota</taxon>
        <taxon>Clostridia</taxon>
        <taxon>Eubacteriales</taxon>
        <taxon>Oscillospiraceae</taxon>
        <taxon>Anaerotruncus</taxon>
    </lineage>
</organism>
<dbReference type="InterPro" id="IPR022496">
    <property type="entry name" value="T6A_TsaB"/>
</dbReference>
<dbReference type="Proteomes" id="UP000886800">
    <property type="component" value="Unassembled WGS sequence"/>
</dbReference>
<dbReference type="InterPro" id="IPR000905">
    <property type="entry name" value="Gcp-like_dom"/>
</dbReference>
<dbReference type="AlphaFoldDB" id="A0A9D1WQK6"/>
<dbReference type="EMBL" id="DXES01000081">
    <property type="protein sequence ID" value="HIX65372.1"/>
    <property type="molecule type" value="Genomic_DNA"/>
</dbReference>
<keyword evidence="2" id="KW-0012">Acyltransferase</keyword>